<comment type="subcellular location">
    <subcellularLocation>
        <location evidence="1">Secreted</location>
        <location evidence="1">Extracellular space</location>
        <location evidence="1">Extracellular matrix</location>
    </subcellularLocation>
</comment>
<evidence type="ECO:0000313" key="12">
    <source>
        <dbReference type="EMBL" id="JAC38754.1"/>
    </source>
</evidence>
<keyword evidence="5 10" id="KW-0732">Signal</keyword>
<gene>
    <name evidence="12" type="primary">SPON2</name>
</gene>
<sequence>MQMKMTANIYKMLLLLLAIVCLCSALPSPKPQPQPEPALLSSYKPSFISNPAIYTYTVAENQAQKQQKQPSQQQQAQVKQQQQKYEKTWQSNDIDYNTNSNGNSNSNNNNNNYFNYASNSNNEQFSSSSSSSDSTASAYQNHYYTSSKFSGVSLATPTTTTTPATPTQPLPVSGCQLDRLAVYKVVLHTYWTRDLFPKHYPDWRPTAQWTKTLGRTHDASYALFHIGQQATAGVKQFAETGKSDLLDSIVGEQQQQQMHHQQLQQQQQNAANGNSFAGFVPTASAVRGGAGAGERSVFDEFNIPAVLVGDGRQETKFFVDSNHSMVSLMTRIVPSPDWFIGVDSFQLCVGGSWIDTVTVEMDPLDAGTDNGFTFTAPNWPTSPQGVIYRITSRYPAHPASSFFYPKSKRLPPIATFQFIKLKEYELSEVFNFAEDDRKYETVKTQTHLEAEHDSTITNNELSASIERERQNEISAQPTSVTERDRIRSRLLAKMNPGYNNNSNTAGNGNTANIVPKNDKNAIMQNIASSYQRTEVSTNSSATAANWLGPLPKRRRTKSRTKSRDCRVSHWSEWSACSKTCGIGEMHRYRKVIRHGKRGGRPCPALQESKWCGTEKGCHSPATYFNWSTT</sequence>
<evidence type="ECO:0000259" key="11">
    <source>
        <dbReference type="PROSITE" id="PS51020"/>
    </source>
</evidence>
<feature type="compositionally biased region" description="Low complexity" evidence="9">
    <location>
        <begin position="64"/>
        <end position="83"/>
    </location>
</feature>
<dbReference type="PANTHER" id="PTHR11311:SF15">
    <property type="entry name" value="SPONDIN-2"/>
    <property type="match status" value="1"/>
</dbReference>
<dbReference type="PROSITE" id="PS50092">
    <property type="entry name" value="TSP1"/>
    <property type="match status" value="1"/>
</dbReference>
<evidence type="ECO:0000256" key="6">
    <source>
        <dbReference type="ARBA" id="ARBA00022889"/>
    </source>
</evidence>
<dbReference type="InterPro" id="IPR000884">
    <property type="entry name" value="TSP1_rpt"/>
</dbReference>
<evidence type="ECO:0000256" key="1">
    <source>
        <dbReference type="ARBA" id="ARBA00004498"/>
    </source>
</evidence>
<dbReference type="FunFam" id="2.20.100.10:FF:000026">
    <property type="entry name" value="Spondin 1"/>
    <property type="match status" value="1"/>
</dbReference>
<dbReference type="PANTHER" id="PTHR11311">
    <property type="entry name" value="SPONDIN"/>
    <property type="match status" value="1"/>
</dbReference>
<dbReference type="SMART" id="SM00209">
    <property type="entry name" value="TSP1"/>
    <property type="match status" value="1"/>
</dbReference>
<protein>
    <submittedName>
        <fullName evidence="12">Spondin-2</fullName>
    </submittedName>
</protein>
<evidence type="ECO:0000256" key="7">
    <source>
        <dbReference type="ARBA" id="ARBA00023157"/>
    </source>
</evidence>
<accession>A0A034V8C6</accession>
<dbReference type="Pfam" id="PF06468">
    <property type="entry name" value="Spond_N"/>
    <property type="match status" value="1"/>
</dbReference>
<feature type="signal peptide" evidence="10">
    <location>
        <begin position="1"/>
        <end position="25"/>
    </location>
</feature>
<dbReference type="GO" id="GO:0046872">
    <property type="term" value="F:metal ion binding"/>
    <property type="evidence" value="ECO:0007669"/>
    <property type="project" value="UniProtKB-KW"/>
</dbReference>
<evidence type="ECO:0000256" key="9">
    <source>
        <dbReference type="SAM" id="MobiDB-lite"/>
    </source>
</evidence>
<dbReference type="OrthoDB" id="6090599at2759"/>
<evidence type="ECO:0000256" key="5">
    <source>
        <dbReference type="ARBA" id="ARBA00022729"/>
    </source>
</evidence>
<dbReference type="InterPro" id="IPR044004">
    <property type="entry name" value="TSP1_spondin_dom"/>
</dbReference>
<dbReference type="PROSITE" id="PS51020">
    <property type="entry name" value="SPONDIN"/>
    <property type="match status" value="1"/>
</dbReference>
<dbReference type="Gene3D" id="2.20.100.10">
    <property type="entry name" value="Thrombospondin type-1 (TSP1) repeat"/>
    <property type="match status" value="1"/>
</dbReference>
<evidence type="ECO:0000256" key="4">
    <source>
        <dbReference type="ARBA" id="ARBA00022723"/>
    </source>
</evidence>
<evidence type="ECO:0000256" key="10">
    <source>
        <dbReference type="SAM" id="SignalP"/>
    </source>
</evidence>
<feature type="region of interest" description="Disordered" evidence="9">
    <location>
        <begin position="64"/>
        <end position="132"/>
    </location>
</feature>
<dbReference type="Pfam" id="PF19028">
    <property type="entry name" value="TSP1_spondin"/>
    <property type="match status" value="1"/>
</dbReference>
<organism evidence="12">
    <name type="scientific">Bactrocera dorsalis</name>
    <name type="common">Oriental fruit fly</name>
    <name type="synonym">Dacus dorsalis</name>
    <dbReference type="NCBI Taxonomy" id="27457"/>
    <lineage>
        <taxon>Eukaryota</taxon>
        <taxon>Metazoa</taxon>
        <taxon>Ecdysozoa</taxon>
        <taxon>Arthropoda</taxon>
        <taxon>Hexapoda</taxon>
        <taxon>Insecta</taxon>
        <taxon>Pterygota</taxon>
        <taxon>Neoptera</taxon>
        <taxon>Endopterygota</taxon>
        <taxon>Diptera</taxon>
        <taxon>Brachycera</taxon>
        <taxon>Muscomorpha</taxon>
        <taxon>Tephritoidea</taxon>
        <taxon>Tephritidae</taxon>
        <taxon>Bactrocera</taxon>
        <taxon>Bactrocera</taxon>
    </lineage>
</organism>
<feature type="compositionally biased region" description="Low complexity" evidence="9">
    <location>
        <begin position="96"/>
        <end position="132"/>
    </location>
</feature>
<keyword evidence="4" id="KW-0479">Metal-binding</keyword>
<dbReference type="EMBL" id="GAKP01020202">
    <property type="protein sequence ID" value="JAC38750.1"/>
    <property type="molecule type" value="Transcribed_RNA"/>
</dbReference>
<keyword evidence="8" id="KW-0325">Glycoprotein</keyword>
<keyword evidence="2" id="KW-0964">Secreted</keyword>
<dbReference type="GO" id="GO:0005886">
    <property type="term" value="C:plasma membrane"/>
    <property type="evidence" value="ECO:0007669"/>
    <property type="project" value="TreeGrafter"/>
</dbReference>
<keyword evidence="3" id="KW-0272">Extracellular matrix</keyword>
<evidence type="ECO:0000256" key="2">
    <source>
        <dbReference type="ARBA" id="ARBA00022525"/>
    </source>
</evidence>
<dbReference type="KEGG" id="bdr:105228471"/>
<dbReference type="InterPro" id="IPR038678">
    <property type="entry name" value="Spondin_N_sf"/>
</dbReference>
<proteinExistence type="predicted"/>
<evidence type="ECO:0000256" key="3">
    <source>
        <dbReference type="ARBA" id="ARBA00022530"/>
    </source>
</evidence>
<feature type="chain" id="PRO_5007369009" evidence="10">
    <location>
        <begin position="26"/>
        <end position="629"/>
    </location>
</feature>
<dbReference type="Gene3D" id="2.60.40.2130">
    <property type="entry name" value="F-spondin domain"/>
    <property type="match status" value="1"/>
</dbReference>
<dbReference type="GO" id="GO:0007155">
    <property type="term" value="P:cell adhesion"/>
    <property type="evidence" value="ECO:0007669"/>
    <property type="project" value="UniProtKB-KW"/>
</dbReference>
<keyword evidence="6" id="KW-0130">Cell adhesion</keyword>
<reference evidence="12" key="1">
    <citation type="journal article" date="2014" name="BMC Genomics">
        <title>Characterizing the developmental transcriptome of the oriental fruit fly, Bactrocera dorsalis (Diptera: Tephritidae) through comparative genomic analysis with Drosophila melanogaster utilizing modENCODE datasets.</title>
        <authorList>
            <person name="Geib S.M."/>
            <person name="Calla B."/>
            <person name="Hall B."/>
            <person name="Hou S."/>
            <person name="Manoukis N.C."/>
        </authorList>
    </citation>
    <scope>NUCLEOTIDE SEQUENCE</scope>
    <source>
        <strain evidence="12">Punador</strain>
    </source>
</reference>
<dbReference type="InterPro" id="IPR009465">
    <property type="entry name" value="Spondin_N"/>
</dbReference>
<feature type="domain" description="Spondin" evidence="11">
    <location>
        <begin position="171"/>
        <end position="398"/>
    </location>
</feature>
<dbReference type="SUPFAM" id="SSF82895">
    <property type="entry name" value="TSP-1 type 1 repeat"/>
    <property type="match status" value="1"/>
</dbReference>
<dbReference type="AlphaFoldDB" id="A0A034V8C6"/>
<keyword evidence="7" id="KW-1015">Disulfide bond</keyword>
<dbReference type="EMBL" id="GAKP01020198">
    <property type="protein sequence ID" value="JAC38754.1"/>
    <property type="molecule type" value="Transcribed_RNA"/>
</dbReference>
<dbReference type="InterPro" id="IPR051418">
    <property type="entry name" value="Spondin/Thrombospondin_T1"/>
</dbReference>
<name>A0A034V8C6_BACDO</name>
<evidence type="ECO:0000256" key="8">
    <source>
        <dbReference type="ARBA" id="ARBA00023180"/>
    </source>
</evidence>
<dbReference type="InterPro" id="IPR036383">
    <property type="entry name" value="TSP1_rpt_sf"/>
</dbReference>
<dbReference type="RefSeq" id="XP_019846650.2">
    <property type="nucleotide sequence ID" value="XM_019991091.3"/>
</dbReference>
<dbReference type="GO" id="GO:0030036">
    <property type="term" value="P:actin cytoskeleton organization"/>
    <property type="evidence" value="ECO:0007669"/>
    <property type="project" value="TreeGrafter"/>
</dbReference>
<dbReference type="NCBIfam" id="NF038123">
    <property type="entry name" value="NF038123_dom"/>
    <property type="match status" value="1"/>
</dbReference>